<evidence type="ECO:0000256" key="3">
    <source>
        <dbReference type="ARBA" id="ARBA00022737"/>
    </source>
</evidence>
<feature type="region of interest" description="Disordered" evidence="9">
    <location>
        <begin position="89"/>
        <end position="119"/>
    </location>
</feature>
<evidence type="ECO:0000256" key="7">
    <source>
        <dbReference type="ARBA" id="ARBA00061084"/>
    </source>
</evidence>
<evidence type="ECO:0000256" key="4">
    <source>
        <dbReference type="ARBA" id="ARBA00022771"/>
    </source>
</evidence>
<dbReference type="GO" id="GO:0000122">
    <property type="term" value="P:negative regulation of transcription by RNA polymerase II"/>
    <property type="evidence" value="ECO:0007669"/>
    <property type="project" value="TreeGrafter"/>
</dbReference>
<keyword evidence="3" id="KW-0677">Repeat</keyword>
<reference evidence="12" key="1">
    <citation type="submission" date="2016-05" db="EMBL/GenBank/DDBJ databases">
        <title>Comparative genomics of biotechnologically important yeasts.</title>
        <authorList>
            <consortium name="DOE Joint Genome Institute"/>
            <person name="Riley R."/>
            <person name="Haridas S."/>
            <person name="Wolfe K.H."/>
            <person name="Lopes M.R."/>
            <person name="Hittinger C.T."/>
            <person name="Goker M."/>
            <person name="Salamov A."/>
            <person name="Wisecaver J."/>
            <person name="Long T.M."/>
            <person name="Aerts A.L."/>
            <person name="Barry K."/>
            <person name="Choi C."/>
            <person name="Clum A."/>
            <person name="Coughlan A.Y."/>
            <person name="Deshpande S."/>
            <person name="Douglass A.P."/>
            <person name="Hanson S.J."/>
            <person name="Klenk H.-P."/>
            <person name="Labutti K."/>
            <person name="Lapidus A."/>
            <person name="Lindquist E."/>
            <person name="Lipzen A."/>
            <person name="Meier-Kolthoff J.P."/>
            <person name="Ohm R.A."/>
            <person name="Otillar R.P."/>
            <person name="Pangilinan J."/>
            <person name="Peng Y."/>
            <person name="Rokas A."/>
            <person name="Rosa C.A."/>
            <person name="Scheuner C."/>
            <person name="Sibirny A.A."/>
            <person name="Slot J.C."/>
            <person name="Stielow J.B."/>
            <person name="Sun H."/>
            <person name="Kurtzman C.P."/>
            <person name="Blackwell M."/>
            <person name="Grigoriev I.V."/>
            <person name="Jeffries T.W."/>
        </authorList>
    </citation>
    <scope>NUCLEOTIDE SEQUENCE [LARGE SCALE GENOMIC DNA]</scope>
    <source>
        <strain evidence="12">NRRL Y-17324</strain>
    </source>
</reference>
<evidence type="ECO:0000259" key="10">
    <source>
        <dbReference type="Pfam" id="PF08790"/>
    </source>
</evidence>
<evidence type="ECO:0000313" key="11">
    <source>
        <dbReference type="EMBL" id="ODV79534.1"/>
    </source>
</evidence>
<protein>
    <submittedName>
        <fullName evidence="11">Zf-LYAR-domain-containing protein</fullName>
    </submittedName>
</protein>
<dbReference type="PROSITE" id="PS51804">
    <property type="entry name" value="ZF_C2HC_LYAR"/>
    <property type="match status" value="2"/>
</dbReference>
<organism evidence="11 12">
    <name type="scientific">Suhomyces tanzawaensis NRRL Y-17324</name>
    <dbReference type="NCBI Taxonomy" id="984487"/>
    <lineage>
        <taxon>Eukaryota</taxon>
        <taxon>Fungi</taxon>
        <taxon>Dikarya</taxon>
        <taxon>Ascomycota</taxon>
        <taxon>Saccharomycotina</taxon>
        <taxon>Pichiomycetes</taxon>
        <taxon>Debaryomycetaceae</taxon>
        <taxon>Suhomyces</taxon>
    </lineage>
</organism>
<dbReference type="STRING" id="984487.A0A1E4SJ58"/>
<dbReference type="EMBL" id="KV453911">
    <property type="protein sequence ID" value="ODV79534.1"/>
    <property type="molecule type" value="Genomic_DNA"/>
</dbReference>
<gene>
    <name evidence="11" type="ORF">CANTADRAFT_25506</name>
</gene>
<keyword evidence="12" id="KW-1185">Reference proteome</keyword>
<name>A0A1E4SJ58_9ASCO</name>
<evidence type="ECO:0000256" key="9">
    <source>
        <dbReference type="SAM" id="MobiDB-lite"/>
    </source>
</evidence>
<evidence type="ECO:0000256" key="1">
    <source>
        <dbReference type="ARBA" id="ARBA00004123"/>
    </source>
</evidence>
<evidence type="ECO:0000256" key="6">
    <source>
        <dbReference type="ARBA" id="ARBA00023242"/>
    </source>
</evidence>
<evidence type="ECO:0000256" key="8">
    <source>
        <dbReference type="PROSITE-ProRule" id="PRU01145"/>
    </source>
</evidence>
<dbReference type="PANTHER" id="PTHR13100:SF10">
    <property type="entry name" value="CELL GROWTH-REGULATING NUCLEOLAR PROTEIN"/>
    <property type="match status" value="1"/>
</dbReference>
<dbReference type="AlphaFoldDB" id="A0A1E4SJ58"/>
<dbReference type="InterPro" id="IPR039999">
    <property type="entry name" value="LYAR"/>
</dbReference>
<dbReference type="GO" id="GO:0005730">
    <property type="term" value="C:nucleolus"/>
    <property type="evidence" value="ECO:0007669"/>
    <property type="project" value="TreeGrafter"/>
</dbReference>
<sequence length="164" mass="18689">MVSFSCEVCNDTVIKKKLDQHTQRCYGAYFTCIDCSVTFLGTDYRQHTSCISEAEKYEKALYKGPKKQPPKPKVEQTTKVVEKKVEKVEKAEKAEKSEKSEKASKTSSKKAKSQTLTDYLKPKKEQNLYKVIKKVSQESSQDIKELLKALKVVKNADGKLEIIQ</sequence>
<dbReference type="InterPro" id="IPR014898">
    <property type="entry name" value="Znf_C2H2_LYAR"/>
</dbReference>
<dbReference type="Proteomes" id="UP000094285">
    <property type="component" value="Unassembled WGS sequence"/>
</dbReference>
<dbReference type="GO" id="GO:0006364">
    <property type="term" value="P:rRNA processing"/>
    <property type="evidence" value="ECO:0007669"/>
    <property type="project" value="TreeGrafter"/>
</dbReference>
<dbReference type="GO" id="GO:0003677">
    <property type="term" value="F:DNA binding"/>
    <property type="evidence" value="ECO:0007669"/>
    <property type="project" value="InterPro"/>
</dbReference>
<dbReference type="GO" id="GO:0008270">
    <property type="term" value="F:zinc ion binding"/>
    <property type="evidence" value="ECO:0007669"/>
    <property type="project" value="UniProtKB-KW"/>
</dbReference>
<keyword evidence="6" id="KW-0539">Nucleus</keyword>
<dbReference type="FunFam" id="3.30.1490.490:FF:000001">
    <property type="entry name" value="cell growth-regulating nucleolar protein-like"/>
    <property type="match status" value="1"/>
</dbReference>
<dbReference type="PANTHER" id="PTHR13100">
    <property type="entry name" value="CELL GROWTH-REGULATING NUCLEOLAR PROTEIN LYAR"/>
    <property type="match status" value="1"/>
</dbReference>
<evidence type="ECO:0000256" key="2">
    <source>
        <dbReference type="ARBA" id="ARBA00022723"/>
    </source>
</evidence>
<dbReference type="SUPFAM" id="SSF57667">
    <property type="entry name" value="beta-beta-alpha zinc fingers"/>
    <property type="match status" value="2"/>
</dbReference>
<proteinExistence type="inferred from homology"/>
<dbReference type="GeneID" id="30981581"/>
<accession>A0A1E4SJ58</accession>
<keyword evidence="2" id="KW-0479">Metal-binding</keyword>
<dbReference type="Gene3D" id="3.30.1490.490">
    <property type="match status" value="1"/>
</dbReference>
<feature type="domain" description="Zinc finger C2H2 LYAR-type" evidence="10">
    <location>
        <begin position="30"/>
        <end position="57"/>
    </location>
</feature>
<keyword evidence="4 8" id="KW-0863">Zinc-finger</keyword>
<comment type="subcellular location">
    <subcellularLocation>
        <location evidence="1">Nucleus</location>
    </subcellularLocation>
</comment>
<evidence type="ECO:0000256" key="5">
    <source>
        <dbReference type="ARBA" id="ARBA00022833"/>
    </source>
</evidence>
<dbReference type="RefSeq" id="XP_020064656.1">
    <property type="nucleotide sequence ID" value="XM_020207444.1"/>
</dbReference>
<feature type="compositionally biased region" description="Basic and acidic residues" evidence="9">
    <location>
        <begin position="89"/>
        <end position="104"/>
    </location>
</feature>
<comment type="similarity">
    <text evidence="7">Belongs to the UPF0743 family.</text>
</comment>
<dbReference type="OrthoDB" id="21474at2759"/>
<keyword evidence="5" id="KW-0862">Zinc</keyword>
<dbReference type="InterPro" id="IPR036236">
    <property type="entry name" value="Znf_C2H2_sf"/>
</dbReference>
<evidence type="ECO:0000313" key="12">
    <source>
        <dbReference type="Proteomes" id="UP000094285"/>
    </source>
</evidence>
<dbReference type="Pfam" id="PF08790">
    <property type="entry name" value="zf-LYAR"/>
    <property type="match status" value="1"/>
</dbReference>